<dbReference type="Proteomes" id="UP000198642">
    <property type="component" value="Unassembled WGS sequence"/>
</dbReference>
<organism evidence="5 6">
    <name type="scientific">Lentibacillus halodurans</name>
    <dbReference type="NCBI Taxonomy" id="237679"/>
    <lineage>
        <taxon>Bacteria</taxon>
        <taxon>Bacillati</taxon>
        <taxon>Bacillota</taxon>
        <taxon>Bacilli</taxon>
        <taxon>Bacillales</taxon>
        <taxon>Bacillaceae</taxon>
        <taxon>Lentibacillus</taxon>
    </lineage>
</organism>
<dbReference type="GO" id="GO:0016887">
    <property type="term" value="F:ATP hydrolysis activity"/>
    <property type="evidence" value="ECO:0007669"/>
    <property type="project" value="InterPro"/>
</dbReference>
<gene>
    <name evidence="5" type="ORF">SAMN04488072_11346</name>
</gene>
<proteinExistence type="predicted"/>
<evidence type="ECO:0000256" key="1">
    <source>
        <dbReference type="ARBA" id="ARBA00022448"/>
    </source>
</evidence>
<dbReference type="CDD" id="cd03230">
    <property type="entry name" value="ABC_DR_subfamily_A"/>
    <property type="match status" value="1"/>
</dbReference>
<dbReference type="GO" id="GO:0005524">
    <property type="term" value="F:ATP binding"/>
    <property type="evidence" value="ECO:0007669"/>
    <property type="project" value="UniProtKB-KW"/>
</dbReference>
<dbReference type="RefSeq" id="WP_090240057.1">
    <property type="nucleotide sequence ID" value="NZ_FOJW01000013.1"/>
</dbReference>
<dbReference type="PROSITE" id="PS50893">
    <property type="entry name" value="ABC_TRANSPORTER_2"/>
    <property type="match status" value="1"/>
</dbReference>
<dbReference type="AlphaFoldDB" id="A0A1I0ZWM5"/>
<dbReference type="PROSITE" id="PS00211">
    <property type="entry name" value="ABC_TRANSPORTER_1"/>
    <property type="match status" value="1"/>
</dbReference>
<evidence type="ECO:0000313" key="6">
    <source>
        <dbReference type="Proteomes" id="UP000198642"/>
    </source>
</evidence>
<evidence type="ECO:0000313" key="5">
    <source>
        <dbReference type="EMBL" id="SFB28728.1"/>
    </source>
</evidence>
<keyword evidence="3 5" id="KW-0067">ATP-binding</keyword>
<dbReference type="SUPFAM" id="SSF52540">
    <property type="entry name" value="P-loop containing nucleoside triphosphate hydrolases"/>
    <property type="match status" value="1"/>
</dbReference>
<dbReference type="PANTHER" id="PTHR42939">
    <property type="entry name" value="ABC TRANSPORTER ATP-BINDING PROTEIN ALBC-RELATED"/>
    <property type="match status" value="1"/>
</dbReference>
<sequence length="261" mass="28830">MESQSIKLTNLTKSYRRQEAVKSLNLEVKKGELFGFLGPNGAGKTTTIKMLTGLLKPTSGSAEINGINIWQHPLKAKEKIAYVPDQPNLYPKLTGWDYLEFVASVFRIPKERFQTKANELLRVFSLTEQANDLIESYSHGMKQKIAICGALIHEPDVLFMDEPTVGLDPKSARSLKNLLRELCDRGMTVFLSTHILEIAEQMCDGVGIIFEGDIIALGTMDELKASGGHADQSLEDIFLELTGGEDQQAIISEISDDGDAK</sequence>
<reference evidence="5 6" key="1">
    <citation type="submission" date="2016-10" db="EMBL/GenBank/DDBJ databases">
        <authorList>
            <person name="de Groot N.N."/>
        </authorList>
    </citation>
    <scope>NUCLEOTIDE SEQUENCE [LARGE SCALE GENOMIC DNA]</scope>
    <source>
        <strain evidence="5 6">CGMCC 1.3702</strain>
    </source>
</reference>
<dbReference type="OrthoDB" id="9804819at2"/>
<name>A0A1I0ZWM5_9BACI</name>
<dbReference type="InterPro" id="IPR003593">
    <property type="entry name" value="AAA+_ATPase"/>
</dbReference>
<accession>A0A1I0ZWM5</accession>
<feature type="domain" description="ABC transporter" evidence="4">
    <location>
        <begin position="6"/>
        <end position="236"/>
    </location>
</feature>
<dbReference type="Pfam" id="PF00005">
    <property type="entry name" value="ABC_tran"/>
    <property type="match status" value="1"/>
</dbReference>
<keyword evidence="2" id="KW-0547">Nucleotide-binding</keyword>
<dbReference type="PANTHER" id="PTHR42939:SF1">
    <property type="entry name" value="ABC TRANSPORTER ATP-BINDING PROTEIN ALBC-RELATED"/>
    <property type="match status" value="1"/>
</dbReference>
<dbReference type="InterPro" id="IPR017871">
    <property type="entry name" value="ABC_transporter-like_CS"/>
</dbReference>
<dbReference type="InterPro" id="IPR051782">
    <property type="entry name" value="ABC_Transporter_VariousFunc"/>
</dbReference>
<dbReference type="STRING" id="237679.SAMN04488072_11346"/>
<dbReference type="Gene3D" id="3.40.50.300">
    <property type="entry name" value="P-loop containing nucleotide triphosphate hydrolases"/>
    <property type="match status" value="1"/>
</dbReference>
<evidence type="ECO:0000256" key="3">
    <source>
        <dbReference type="ARBA" id="ARBA00022840"/>
    </source>
</evidence>
<dbReference type="EMBL" id="FOJW01000013">
    <property type="protein sequence ID" value="SFB28728.1"/>
    <property type="molecule type" value="Genomic_DNA"/>
</dbReference>
<evidence type="ECO:0000259" key="4">
    <source>
        <dbReference type="PROSITE" id="PS50893"/>
    </source>
</evidence>
<keyword evidence="6" id="KW-1185">Reference proteome</keyword>
<protein>
    <submittedName>
        <fullName evidence="5">ABC-2 type transport system ATP-binding protein</fullName>
    </submittedName>
</protein>
<dbReference type="InterPro" id="IPR027417">
    <property type="entry name" value="P-loop_NTPase"/>
</dbReference>
<dbReference type="InterPro" id="IPR003439">
    <property type="entry name" value="ABC_transporter-like_ATP-bd"/>
</dbReference>
<keyword evidence="1" id="KW-0813">Transport</keyword>
<dbReference type="SMART" id="SM00382">
    <property type="entry name" value="AAA"/>
    <property type="match status" value="1"/>
</dbReference>
<evidence type="ECO:0000256" key="2">
    <source>
        <dbReference type="ARBA" id="ARBA00022741"/>
    </source>
</evidence>